<gene>
    <name evidence="2" type="ORF">L227DRAFT_567456</name>
</gene>
<reference evidence="2" key="1">
    <citation type="journal article" date="2018" name="Genome Biol. Evol.">
        <title>Genomics and development of Lentinus tigrinus, a white-rot wood-decaying mushroom with dimorphic fruiting bodies.</title>
        <authorList>
            <person name="Wu B."/>
            <person name="Xu Z."/>
            <person name="Knudson A."/>
            <person name="Carlson A."/>
            <person name="Chen N."/>
            <person name="Kovaka S."/>
            <person name="LaButti K."/>
            <person name="Lipzen A."/>
            <person name="Pennachio C."/>
            <person name="Riley R."/>
            <person name="Schakwitz W."/>
            <person name="Umezawa K."/>
            <person name="Ohm R.A."/>
            <person name="Grigoriev I.V."/>
            <person name="Nagy L.G."/>
            <person name="Gibbons J."/>
            <person name="Hibbett D."/>
        </authorList>
    </citation>
    <scope>NUCLEOTIDE SEQUENCE [LARGE SCALE GENOMIC DNA]</scope>
    <source>
        <strain evidence="2">ALCF2SS1-6</strain>
    </source>
</reference>
<feature type="compositionally biased region" description="Basic and acidic residues" evidence="1">
    <location>
        <begin position="335"/>
        <end position="344"/>
    </location>
</feature>
<feature type="region of interest" description="Disordered" evidence="1">
    <location>
        <begin position="335"/>
        <end position="379"/>
    </location>
</feature>
<dbReference type="AlphaFoldDB" id="A0A5C2RU21"/>
<accession>A0A5C2RU21</accession>
<keyword evidence="3" id="KW-1185">Reference proteome</keyword>
<evidence type="ECO:0000313" key="2">
    <source>
        <dbReference type="EMBL" id="RPD54160.1"/>
    </source>
</evidence>
<organism evidence="2 3">
    <name type="scientific">Lentinus tigrinus ALCF2SS1-6</name>
    <dbReference type="NCBI Taxonomy" id="1328759"/>
    <lineage>
        <taxon>Eukaryota</taxon>
        <taxon>Fungi</taxon>
        <taxon>Dikarya</taxon>
        <taxon>Basidiomycota</taxon>
        <taxon>Agaricomycotina</taxon>
        <taxon>Agaricomycetes</taxon>
        <taxon>Polyporales</taxon>
        <taxon>Polyporaceae</taxon>
        <taxon>Lentinus</taxon>
    </lineage>
</organism>
<sequence length="543" mass="60271">MTTPSLLTLPSTVLVTRTHRCTAHLTGSWRRYLCNALYPDITDPQRDLKPFTSLMSSTHRHSETPTATPVAAESLPSFHALFATNIRIPHGERLPDICRIANLLVQDLSTIPGFLEISSEARCLLVTAMIDSALWYRTSYICGYLQEYSRVFVGFVHPSVSRLLTLSKSPSEIRHRRVGHGVGPLVLFQCMRISPETKGRAGIQREILLSFVSYNPKKRNHSPGPAPIQFFLSDPRAPAPLTPNSLEDRMSIMLCRSLWRCGGELRPQSVPSDLVSVRKFVLEAIRGALWDPPSSERRDPEALREVLSDVHLVYWNIRNVVSPLLRPLEHLNEDELRSDKKPDHEDDGDETEAPQMRKPARSTHRSDCFTDPVHDSTPTLLQISDPELELLTFGTPDIDESPGEREKVLGFATGTSRVPRDGIIERAEAVQGAQRSSIHKAYDHTGGLLQAHATSAVTQNAPTKPKAGPGGFSSMSTGLNYFDVAVNWQALVRPRLTARSGEWALVQQPPSVAGGVGVIFLQLMQVEKVIAAGRSQEKLDFSR</sequence>
<proteinExistence type="predicted"/>
<dbReference type="Proteomes" id="UP000313359">
    <property type="component" value="Unassembled WGS sequence"/>
</dbReference>
<dbReference type="STRING" id="1328759.A0A5C2RU21"/>
<name>A0A5C2RU21_9APHY</name>
<feature type="compositionally biased region" description="Basic and acidic residues" evidence="1">
    <location>
        <begin position="364"/>
        <end position="374"/>
    </location>
</feature>
<dbReference type="OrthoDB" id="10548094at2759"/>
<evidence type="ECO:0000313" key="3">
    <source>
        <dbReference type="Proteomes" id="UP000313359"/>
    </source>
</evidence>
<protein>
    <submittedName>
        <fullName evidence="2">Uncharacterized protein</fullName>
    </submittedName>
</protein>
<dbReference type="EMBL" id="ML122309">
    <property type="protein sequence ID" value="RPD54160.1"/>
    <property type="molecule type" value="Genomic_DNA"/>
</dbReference>
<evidence type="ECO:0000256" key="1">
    <source>
        <dbReference type="SAM" id="MobiDB-lite"/>
    </source>
</evidence>